<feature type="transmembrane region" description="Helical" evidence="1">
    <location>
        <begin position="109"/>
        <end position="127"/>
    </location>
</feature>
<reference evidence="2 3" key="1">
    <citation type="submission" date="2024-03" db="EMBL/GenBank/DDBJ databases">
        <authorList>
            <person name="Gkanogiannis A."/>
            <person name="Becerra Lopez-Lavalle L."/>
        </authorList>
    </citation>
    <scope>NUCLEOTIDE SEQUENCE [LARGE SCALE GENOMIC DNA]</scope>
</reference>
<keyword evidence="1" id="KW-1133">Transmembrane helix</keyword>
<keyword evidence="3" id="KW-1185">Reference proteome</keyword>
<feature type="transmembrane region" description="Helical" evidence="1">
    <location>
        <begin position="75"/>
        <end position="97"/>
    </location>
</feature>
<keyword evidence="1" id="KW-0812">Transmembrane</keyword>
<evidence type="ECO:0000313" key="3">
    <source>
        <dbReference type="Proteomes" id="UP001642487"/>
    </source>
</evidence>
<organism evidence="2 3">
    <name type="scientific">Citrullus colocynthis</name>
    <name type="common">colocynth</name>
    <dbReference type="NCBI Taxonomy" id="252529"/>
    <lineage>
        <taxon>Eukaryota</taxon>
        <taxon>Viridiplantae</taxon>
        <taxon>Streptophyta</taxon>
        <taxon>Embryophyta</taxon>
        <taxon>Tracheophyta</taxon>
        <taxon>Spermatophyta</taxon>
        <taxon>Magnoliopsida</taxon>
        <taxon>eudicotyledons</taxon>
        <taxon>Gunneridae</taxon>
        <taxon>Pentapetalae</taxon>
        <taxon>rosids</taxon>
        <taxon>fabids</taxon>
        <taxon>Cucurbitales</taxon>
        <taxon>Cucurbitaceae</taxon>
        <taxon>Benincaseae</taxon>
        <taxon>Citrullus</taxon>
    </lineage>
</organism>
<name>A0ABP0XNB1_9ROSI</name>
<evidence type="ECO:0000256" key="1">
    <source>
        <dbReference type="SAM" id="Phobius"/>
    </source>
</evidence>
<dbReference type="Proteomes" id="UP001642487">
    <property type="component" value="Chromosome 1"/>
</dbReference>
<keyword evidence="1" id="KW-0472">Membrane</keyword>
<dbReference type="EMBL" id="OZ021735">
    <property type="protein sequence ID" value="CAK9308906.1"/>
    <property type="molecule type" value="Genomic_DNA"/>
</dbReference>
<accession>A0ABP0XNB1</accession>
<feature type="transmembrane region" description="Helical" evidence="1">
    <location>
        <begin position="36"/>
        <end position="55"/>
    </location>
</feature>
<protein>
    <submittedName>
        <fullName evidence="2">Uncharacterized protein</fullName>
    </submittedName>
</protein>
<proteinExistence type="predicted"/>
<gene>
    <name evidence="2" type="ORF">CITCOLO1_LOCUS426</name>
</gene>
<sequence>MQNRTYVCRCSNADHFSGSASLPPSSTHATRPMPPYIVQLLVVGIIVSSFQRALAYCSGHSNDIDSTSTPSQFPSTTSVIPLLFILLFCFLIQPIHIYNPQFESGQNDFFILCFLVQTLLHFTPAYPSPISHTLSLP</sequence>
<evidence type="ECO:0000313" key="2">
    <source>
        <dbReference type="EMBL" id="CAK9308906.1"/>
    </source>
</evidence>